<evidence type="ECO:0000313" key="2">
    <source>
        <dbReference type="EMBL" id="GAA1816103.1"/>
    </source>
</evidence>
<feature type="transmembrane region" description="Helical" evidence="1">
    <location>
        <begin position="49"/>
        <end position="70"/>
    </location>
</feature>
<evidence type="ECO:0000256" key="1">
    <source>
        <dbReference type="SAM" id="Phobius"/>
    </source>
</evidence>
<feature type="transmembrane region" description="Helical" evidence="1">
    <location>
        <begin position="114"/>
        <end position="135"/>
    </location>
</feature>
<dbReference type="Proteomes" id="UP001500002">
    <property type="component" value="Unassembled WGS sequence"/>
</dbReference>
<protein>
    <submittedName>
        <fullName evidence="2">Uncharacterized protein</fullName>
    </submittedName>
</protein>
<feature type="transmembrane region" description="Helical" evidence="1">
    <location>
        <begin position="82"/>
        <end position="102"/>
    </location>
</feature>
<gene>
    <name evidence="2" type="ORF">GCM10009749_27370</name>
</gene>
<keyword evidence="1" id="KW-0812">Transmembrane</keyword>
<accession>A0ABN2MA76</accession>
<organism evidence="2 3">
    <name type="scientific">Agromyces neolithicus</name>
    <dbReference type="NCBI Taxonomy" id="269420"/>
    <lineage>
        <taxon>Bacteria</taxon>
        <taxon>Bacillati</taxon>
        <taxon>Actinomycetota</taxon>
        <taxon>Actinomycetes</taxon>
        <taxon>Micrococcales</taxon>
        <taxon>Microbacteriaceae</taxon>
        <taxon>Agromyces</taxon>
    </lineage>
</organism>
<keyword evidence="1" id="KW-0472">Membrane</keyword>
<evidence type="ECO:0000313" key="3">
    <source>
        <dbReference type="Proteomes" id="UP001500002"/>
    </source>
</evidence>
<keyword evidence="3" id="KW-1185">Reference proteome</keyword>
<feature type="transmembrane region" description="Helical" evidence="1">
    <location>
        <begin position="20"/>
        <end position="43"/>
    </location>
</feature>
<name>A0ABN2MA76_9MICO</name>
<proteinExistence type="predicted"/>
<keyword evidence="1" id="KW-1133">Transmembrane helix</keyword>
<dbReference type="RefSeq" id="WP_344296879.1">
    <property type="nucleotide sequence ID" value="NZ_BAAANJ010000014.1"/>
</dbReference>
<sequence length="381" mass="39406">MSRSIRLTQQEADPIGAITASPIVAIGATLAFVASVALTIAHWNEVGSPFAAVLAIVLVGLAGFVAAWSASPARAPFTADRLWLTVTLAVGAAIAEYVSTIGENSYFYDDFGPLVIGMMILAVCPYCSWASLVFAGLTSSAVLSILVVGGSAFVATGAPAIALIAVGVAPVLTMAAAAAAYSHSVVDATLAWHREANRAALKHDSELRSGLAQSGAPSRVSVLGREVLPFLAGVMTAERVSLADADRARELADALRRALRAGIESTWLDDLASSIAAAGGVEPTVVDPMGAAVELRDDQRSVLTALVLWLGDAGRARSIRVSFVTDSASGCLVVEADRGDHPPAKREIDRFVAVARAAAFGAEGQLTRENVRVQLTYQAGA</sequence>
<comment type="caution">
    <text evidence="2">The sequence shown here is derived from an EMBL/GenBank/DDBJ whole genome shotgun (WGS) entry which is preliminary data.</text>
</comment>
<dbReference type="EMBL" id="BAAANJ010000014">
    <property type="protein sequence ID" value="GAA1816103.1"/>
    <property type="molecule type" value="Genomic_DNA"/>
</dbReference>
<feature type="transmembrane region" description="Helical" evidence="1">
    <location>
        <begin position="142"/>
        <end position="165"/>
    </location>
</feature>
<reference evidence="2 3" key="1">
    <citation type="journal article" date="2019" name="Int. J. Syst. Evol. Microbiol.">
        <title>The Global Catalogue of Microorganisms (GCM) 10K type strain sequencing project: providing services to taxonomists for standard genome sequencing and annotation.</title>
        <authorList>
            <consortium name="The Broad Institute Genomics Platform"/>
            <consortium name="The Broad Institute Genome Sequencing Center for Infectious Disease"/>
            <person name="Wu L."/>
            <person name="Ma J."/>
        </authorList>
    </citation>
    <scope>NUCLEOTIDE SEQUENCE [LARGE SCALE GENOMIC DNA]</scope>
    <source>
        <strain evidence="2 3">JCM 14322</strain>
    </source>
</reference>